<dbReference type="InterPro" id="IPR000700">
    <property type="entry name" value="PAS-assoc_C"/>
</dbReference>
<dbReference type="PROSITE" id="PS50113">
    <property type="entry name" value="PAC"/>
    <property type="match status" value="1"/>
</dbReference>
<evidence type="ECO:0000256" key="6">
    <source>
        <dbReference type="PROSITE-ProRule" id="PRU00169"/>
    </source>
</evidence>
<sequence length="1014" mass="109535">MKGAVAYPAPRGLRWRGALWRSASSPNMSCSTPPAAQLVQGRSPLAARAPDGDGSRDGADAANDPIMTTPLSTLIRTRREAIIERFVGELRRRSSVARNMPKPLIINSLPTFLDEVAASLEKGAPTSGSDEAAREHGEARWENGFDLEVMVREYSLLRRSILRELHEAGVTPSLGDLEALSERVDAGIAQAVGEHTRLQLAALETERKRTELERGKSGSLLAEAPAPICVLKGEGLTFELANPMFCQMVGRDDLLGKPLVEAVPELRGQPLHAQLEAVMASGQPSVANEIPVRIMHWTGELVERLYNVLCKPLHGVSGAVEGVMATAFDVTEQIGARRKAERLALELQQSVAQRLRAEQALRVNEERFRKALRGSPVMVFNQDRDLRYTWMHNAFGKSEREVLGKADAEVLEDPDAARALERAKREVLSSGVGQRREIALHSGGRTQHLDISIEPLSDDGGEIVGITCTATDITERKAIEQALRASEARFRTVQEASPDGFMILRSVRDASGAIADFEWVYVNPATGPIVGGRGKDLEGKRLLVEMPGTSLASAFDTYAKVVEAGEAARVELASAHDGAPQTFRAIAVALGDGVGISFHDITEQKRSEAERAQLLDQEQRARQHAEQLNKLKDEFLATVSHELRTPLQSILGWARILRTGDVDAESLERGLSTIERNAKAQSQLIEDVLDASTIIAGKLQLRTDPVDVRQVLSAALDLVRPAALAKGVTVNAWVVEDVGIFLGDADRLQQIVWNLLTNAVKFTPSGGQVRAFARRVEAMLEVEVEDNGEGIPKSFLPFLFERFRQADGGMTRAHGGLGLGLAIVRHLAEAQGGTVNAESDGEGKGARFRVRLPIHAEPHSSQPSPQRRGSDAPGGAARRLLEGIRVLVVDDETDARELLGIIFGRAGATVSEAASAGAALEALRAGEFDVLVSDIGMPGEDGYAMMRRLRAMGAEVPASGIPALALTAYTRVEDRRQAIAAGFQMHLAKPIEPSSLVTAVAHLVGRAGNRGSWP</sequence>
<dbReference type="Gene3D" id="3.40.50.2300">
    <property type="match status" value="1"/>
</dbReference>
<dbReference type="InterPro" id="IPR011006">
    <property type="entry name" value="CheY-like_superfamily"/>
</dbReference>
<feature type="region of interest" description="Disordered" evidence="7">
    <location>
        <begin position="855"/>
        <end position="875"/>
    </location>
</feature>
<dbReference type="InterPro" id="IPR035965">
    <property type="entry name" value="PAS-like_dom_sf"/>
</dbReference>
<evidence type="ECO:0000313" key="11">
    <source>
        <dbReference type="EMBL" id="KYG08678.1"/>
    </source>
</evidence>
<feature type="domain" description="Response regulatory" evidence="9">
    <location>
        <begin position="885"/>
        <end position="1004"/>
    </location>
</feature>
<keyword evidence="3 6" id="KW-0597">Phosphoprotein</keyword>
<dbReference type="PROSITE" id="PS50109">
    <property type="entry name" value="HIS_KIN"/>
    <property type="match status" value="1"/>
</dbReference>
<evidence type="ECO:0000313" key="12">
    <source>
        <dbReference type="Proteomes" id="UP000075502"/>
    </source>
</evidence>
<dbReference type="SUPFAM" id="SSF52172">
    <property type="entry name" value="CheY-like"/>
    <property type="match status" value="1"/>
</dbReference>
<dbReference type="SMART" id="SM00387">
    <property type="entry name" value="HATPase_c"/>
    <property type="match status" value="1"/>
</dbReference>
<proteinExistence type="predicted"/>
<reference evidence="11 12" key="1">
    <citation type="submission" date="2014-02" db="EMBL/GenBank/DDBJ databases">
        <title>The small core and large imbalanced accessory genome model reveals a collaborative survival strategy of Sorangium cellulosum strains in nature.</title>
        <authorList>
            <person name="Han K."/>
            <person name="Peng R."/>
            <person name="Blom J."/>
            <person name="Li Y.-Z."/>
        </authorList>
    </citation>
    <scope>NUCLEOTIDE SEQUENCE [LARGE SCALE GENOMIC DNA]</scope>
    <source>
        <strain evidence="11 12">So0007-03</strain>
    </source>
</reference>
<dbReference type="SUPFAM" id="SSF47384">
    <property type="entry name" value="Homodimeric domain of signal transducing histidine kinase"/>
    <property type="match status" value="1"/>
</dbReference>
<dbReference type="InterPro" id="IPR005467">
    <property type="entry name" value="His_kinase_dom"/>
</dbReference>
<evidence type="ECO:0000259" key="10">
    <source>
        <dbReference type="PROSITE" id="PS50113"/>
    </source>
</evidence>
<dbReference type="InterPro" id="IPR001789">
    <property type="entry name" value="Sig_transdc_resp-reg_receiver"/>
</dbReference>
<feature type="modified residue" description="4-aspartylphosphate" evidence="6">
    <location>
        <position position="934"/>
    </location>
</feature>
<dbReference type="SMART" id="SM00388">
    <property type="entry name" value="HisKA"/>
    <property type="match status" value="1"/>
</dbReference>
<dbReference type="GO" id="GO:0000155">
    <property type="term" value="F:phosphorelay sensor kinase activity"/>
    <property type="evidence" value="ECO:0007669"/>
    <property type="project" value="InterPro"/>
</dbReference>
<dbReference type="PROSITE" id="PS50110">
    <property type="entry name" value="RESPONSE_REGULATORY"/>
    <property type="match status" value="1"/>
</dbReference>
<dbReference type="PANTHER" id="PTHR43547:SF2">
    <property type="entry name" value="HYBRID SIGNAL TRANSDUCTION HISTIDINE KINASE C"/>
    <property type="match status" value="1"/>
</dbReference>
<gene>
    <name evidence="11" type="ORF">BE21_22280</name>
</gene>
<keyword evidence="4" id="KW-0808">Transferase</keyword>
<dbReference type="Pfam" id="PF08448">
    <property type="entry name" value="PAS_4"/>
    <property type="match status" value="3"/>
</dbReference>
<evidence type="ECO:0000256" key="3">
    <source>
        <dbReference type="ARBA" id="ARBA00022553"/>
    </source>
</evidence>
<feature type="domain" description="PAC" evidence="10">
    <location>
        <begin position="432"/>
        <end position="485"/>
    </location>
</feature>
<dbReference type="SMART" id="SM00091">
    <property type="entry name" value="PAS"/>
    <property type="match status" value="3"/>
</dbReference>
<dbReference type="Pfam" id="PF14361">
    <property type="entry name" value="RsbRD_N"/>
    <property type="match status" value="1"/>
</dbReference>
<dbReference type="Gene3D" id="3.30.450.20">
    <property type="entry name" value="PAS domain"/>
    <property type="match status" value="3"/>
</dbReference>
<dbReference type="Pfam" id="PF00072">
    <property type="entry name" value="Response_reg"/>
    <property type="match status" value="1"/>
</dbReference>
<dbReference type="InterPro" id="IPR003661">
    <property type="entry name" value="HisK_dim/P_dom"/>
</dbReference>
<evidence type="ECO:0000256" key="1">
    <source>
        <dbReference type="ARBA" id="ARBA00000085"/>
    </source>
</evidence>
<evidence type="ECO:0000256" key="7">
    <source>
        <dbReference type="SAM" id="MobiDB-lite"/>
    </source>
</evidence>
<evidence type="ECO:0000256" key="5">
    <source>
        <dbReference type="ARBA" id="ARBA00022777"/>
    </source>
</evidence>
<dbReference type="FunFam" id="3.30.565.10:FF:000006">
    <property type="entry name" value="Sensor histidine kinase WalK"/>
    <property type="match status" value="1"/>
</dbReference>
<evidence type="ECO:0000256" key="4">
    <source>
        <dbReference type="ARBA" id="ARBA00022679"/>
    </source>
</evidence>
<dbReference type="CDD" id="cd00130">
    <property type="entry name" value="PAS"/>
    <property type="match status" value="1"/>
</dbReference>
<feature type="compositionally biased region" description="Basic and acidic residues" evidence="7">
    <location>
        <begin position="50"/>
        <end position="59"/>
    </location>
</feature>
<dbReference type="NCBIfam" id="TIGR00229">
    <property type="entry name" value="sensory_box"/>
    <property type="match status" value="1"/>
</dbReference>
<dbReference type="SUPFAM" id="SSF55785">
    <property type="entry name" value="PYP-like sensor domain (PAS domain)"/>
    <property type="match status" value="3"/>
</dbReference>
<dbReference type="Pfam" id="PF02518">
    <property type="entry name" value="HATPase_c"/>
    <property type="match status" value="1"/>
</dbReference>
<dbReference type="PRINTS" id="PR00344">
    <property type="entry name" value="BCTRLSENSOR"/>
</dbReference>
<accession>A0A150TVZ7</accession>
<dbReference type="PANTHER" id="PTHR43547">
    <property type="entry name" value="TWO-COMPONENT HISTIDINE KINASE"/>
    <property type="match status" value="1"/>
</dbReference>
<feature type="domain" description="Histidine kinase" evidence="8">
    <location>
        <begin position="638"/>
        <end position="856"/>
    </location>
</feature>
<dbReference type="InterPro" id="IPR036890">
    <property type="entry name" value="HATPase_C_sf"/>
</dbReference>
<organism evidence="11 12">
    <name type="scientific">Sorangium cellulosum</name>
    <name type="common">Polyangium cellulosum</name>
    <dbReference type="NCBI Taxonomy" id="56"/>
    <lineage>
        <taxon>Bacteria</taxon>
        <taxon>Pseudomonadati</taxon>
        <taxon>Myxococcota</taxon>
        <taxon>Polyangia</taxon>
        <taxon>Polyangiales</taxon>
        <taxon>Polyangiaceae</taxon>
        <taxon>Sorangium</taxon>
    </lineage>
</organism>
<feature type="region of interest" description="Disordered" evidence="7">
    <location>
        <begin position="45"/>
        <end position="65"/>
    </location>
</feature>
<evidence type="ECO:0000259" key="8">
    <source>
        <dbReference type="PROSITE" id="PS50109"/>
    </source>
</evidence>
<name>A0A150TVZ7_SORCE</name>
<dbReference type="Pfam" id="PF00512">
    <property type="entry name" value="HisKA"/>
    <property type="match status" value="1"/>
</dbReference>
<evidence type="ECO:0000259" key="9">
    <source>
        <dbReference type="PROSITE" id="PS50110"/>
    </source>
</evidence>
<dbReference type="SMART" id="SM00448">
    <property type="entry name" value="REC"/>
    <property type="match status" value="1"/>
</dbReference>
<dbReference type="InterPro" id="IPR013656">
    <property type="entry name" value="PAS_4"/>
</dbReference>
<dbReference type="EC" id="2.7.13.3" evidence="2"/>
<dbReference type="InterPro" id="IPR004358">
    <property type="entry name" value="Sig_transdc_His_kin-like_C"/>
</dbReference>
<dbReference type="InterPro" id="IPR003594">
    <property type="entry name" value="HATPase_dom"/>
</dbReference>
<dbReference type="InterPro" id="IPR036097">
    <property type="entry name" value="HisK_dim/P_sf"/>
</dbReference>
<dbReference type="Gene3D" id="1.10.287.130">
    <property type="match status" value="1"/>
</dbReference>
<dbReference type="InterPro" id="IPR000014">
    <property type="entry name" value="PAS"/>
</dbReference>
<dbReference type="InterPro" id="IPR025751">
    <property type="entry name" value="RsbRD_N_dom"/>
</dbReference>
<protein>
    <recommendedName>
        <fullName evidence="2">histidine kinase</fullName>
        <ecNumber evidence="2">2.7.13.3</ecNumber>
    </recommendedName>
</protein>
<comment type="catalytic activity">
    <reaction evidence="1">
        <text>ATP + protein L-histidine = ADP + protein N-phospho-L-histidine.</text>
        <dbReference type="EC" id="2.7.13.3"/>
    </reaction>
</comment>
<keyword evidence="5 11" id="KW-0418">Kinase</keyword>
<dbReference type="Gene3D" id="3.30.565.10">
    <property type="entry name" value="Histidine kinase-like ATPase, C-terminal domain"/>
    <property type="match status" value="1"/>
</dbReference>
<dbReference type="AlphaFoldDB" id="A0A150TVZ7"/>
<comment type="caution">
    <text evidence="11">The sequence shown here is derived from an EMBL/GenBank/DDBJ whole genome shotgun (WGS) entry which is preliminary data.</text>
</comment>
<evidence type="ECO:0000256" key="2">
    <source>
        <dbReference type="ARBA" id="ARBA00012438"/>
    </source>
</evidence>
<dbReference type="CDD" id="cd00082">
    <property type="entry name" value="HisKA"/>
    <property type="match status" value="1"/>
</dbReference>
<dbReference type="Proteomes" id="UP000075502">
    <property type="component" value="Unassembled WGS sequence"/>
</dbReference>
<dbReference type="SUPFAM" id="SSF55874">
    <property type="entry name" value="ATPase domain of HSP90 chaperone/DNA topoisomerase II/histidine kinase"/>
    <property type="match status" value="1"/>
</dbReference>
<dbReference type="EMBL" id="JEME01000918">
    <property type="protein sequence ID" value="KYG08678.1"/>
    <property type="molecule type" value="Genomic_DNA"/>
</dbReference>